<name>A0A4Q5LMD9_9SPHI</name>
<keyword evidence="2" id="KW-1185">Reference proteome</keyword>
<evidence type="ECO:0000313" key="2">
    <source>
        <dbReference type="Proteomes" id="UP000293331"/>
    </source>
</evidence>
<dbReference type="OrthoDB" id="1364255at2"/>
<dbReference type="Pfam" id="PF06296">
    <property type="entry name" value="RelE"/>
    <property type="match status" value="1"/>
</dbReference>
<dbReference type="Proteomes" id="UP000293331">
    <property type="component" value="Unassembled WGS sequence"/>
</dbReference>
<dbReference type="EMBL" id="SEWG01000003">
    <property type="protein sequence ID" value="RYU90848.1"/>
    <property type="molecule type" value="Genomic_DNA"/>
</dbReference>
<dbReference type="RefSeq" id="WP_129876397.1">
    <property type="nucleotide sequence ID" value="NZ_SEWG01000003.1"/>
</dbReference>
<gene>
    <name evidence="1" type="ORF">EWM62_09410</name>
</gene>
<dbReference type="PIRSF" id="PIRSF039032">
    <property type="entry name" value="HigB-2"/>
    <property type="match status" value="1"/>
</dbReference>
<organism evidence="1 2">
    <name type="scientific">Mucilaginibacter terrigena</name>
    <dbReference type="NCBI Taxonomy" id="2492395"/>
    <lineage>
        <taxon>Bacteria</taxon>
        <taxon>Pseudomonadati</taxon>
        <taxon>Bacteroidota</taxon>
        <taxon>Sphingobacteriia</taxon>
        <taxon>Sphingobacteriales</taxon>
        <taxon>Sphingobacteriaceae</taxon>
        <taxon>Mucilaginibacter</taxon>
    </lineage>
</organism>
<reference evidence="1 2" key="1">
    <citation type="submission" date="2019-02" db="EMBL/GenBank/DDBJ databases">
        <title>Bacterial novel species Mucilaginibacter sp. 17JY9-4 isolated from soil.</title>
        <authorList>
            <person name="Jung H.-Y."/>
        </authorList>
    </citation>
    <scope>NUCLEOTIDE SEQUENCE [LARGE SCALE GENOMIC DNA]</scope>
    <source>
        <strain evidence="1 2">17JY9-4</strain>
    </source>
</reference>
<accession>A0A4Q5LMD9</accession>
<dbReference type="AlphaFoldDB" id="A0A4Q5LMD9"/>
<protein>
    <recommendedName>
        <fullName evidence="3">Addiction module toxin RelE</fullName>
    </recommendedName>
</protein>
<evidence type="ECO:0008006" key="3">
    <source>
        <dbReference type="Google" id="ProtNLM"/>
    </source>
</evidence>
<dbReference type="InterPro" id="IPR009387">
    <property type="entry name" value="HigB-2"/>
</dbReference>
<proteinExistence type="predicted"/>
<evidence type="ECO:0000313" key="1">
    <source>
        <dbReference type="EMBL" id="RYU90848.1"/>
    </source>
</evidence>
<sequence length="113" mass="12612">MANQIVYSQVFIRKAKELKKRHLSLVSDLTELENSLLENPKQGADLGSGLYKVRLAVKSKGKGKSGGYRVITFLVTKSDLDITINMLTIYDKSDESSIDKKYLLALIKDLFGS</sequence>
<comment type="caution">
    <text evidence="1">The sequence shown here is derived from an EMBL/GenBank/DDBJ whole genome shotgun (WGS) entry which is preliminary data.</text>
</comment>